<dbReference type="SMART" id="SM00417">
    <property type="entry name" value="H4"/>
    <property type="match status" value="1"/>
</dbReference>
<dbReference type="InterPro" id="IPR001951">
    <property type="entry name" value="Histone_H4"/>
</dbReference>
<evidence type="ECO:0000256" key="16">
    <source>
        <dbReference type="PIRSR" id="PIRSR601382-1"/>
    </source>
</evidence>
<keyword evidence="9" id="KW-0488">Methylation</keyword>
<keyword evidence="20" id="KW-0812">Transmembrane</keyword>
<dbReference type="Pfam" id="PF02225">
    <property type="entry name" value="PA"/>
    <property type="match status" value="1"/>
</dbReference>
<dbReference type="Gene3D" id="3.50.30.30">
    <property type="match status" value="1"/>
</dbReference>
<dbReference type="PRINTS" id="PR00747">
    <property type="entry name" value="GLYHDRLASE47"/>
</dbReference>
<evidence type="ECO:0000256" key="20">
    <source>
        <dbReference type="SAM" id="Phobius"/>
    </source>
</evidence>
<keyword evidence="11" id="KW-0007">Acetylation</keyword>
<dbReference type="GO" id="GO:0046982">
    <property type="term" value="F:protein heterodimerization activity"/>
    <property type="evidence" value="ECO:0007669"/>
    <property type="project" value="InterPro"/>
</dbReference>
<dbReference type="GO" id="GO:0005509">
    <property type="term" value="F:calcium ion binding"/>
    <property type="evidence" value="ECO:0007669"/>
    <property type="project" value="InterPro"/>
</dbReference>
<keyword evidence="14" id="KW-0539">Nucleus</keyword>
<dbReference type="SUPFAM" id="SSF47113">
    <property type="entry name" value="Histone-fold"/>
    <property type="match status" value="1"/>
</dbReference>
<dbReference type="GO" id="GO:0004571">
    <property type="term" value="F:mannosyl-oligosaccharide 1,2-alpha-mannosidase activity"/>
    <property type="evidence" value="ECO:0007669"/>
    <property type="project" value="InterPro"/>
</dbReference>
<keyword evidence="18" id="KW-0326">Glycosidase</keyword>
<reference evidence="22" key="1">
    <citation type="submission" date="2021-02" db="EMBL/GenBank/DDBJ databases">
        <authorList>
            <person name="Nowell W R."/>
        </authorList>
    </citation>
    <scope>NUCLEOTIDE SEQUENCE</scope>
</reference>
<evidence type="ECO:0000256" key="14">
    <source>
        <dbReference type="ARBA" id="ARBA00023242"/>
    </source>
</evidence>
<keyword evidence="20" id="KW-0472">Membrane</keyword>
<dbReference type="InterPro" id="IPR003137">
    <property type="entry name" value="PA_domain"/>
</dbReference>
<evidence type="ECO:0000256" key="3">
    <source>
        <dbReference type="ARBA" id="ARBA00004240"/>
    </source>
</evidence>
<evidence type="ECO:0000256" key="18">
    <source>
        <dbReference type="RuleBase" id="RU361193"/>
    </source>
</evidence>
<keyword evidence="8" id="KW-0158">Chromosome</keyword>
<dbReference type="CDD" id="cd22912">
    <property type="entry name" value="HFD_H4"/>
    <property type="match status" value="1"/>
</dbReference>
<dbReference type="EC" id="3.2.1.-" evidence="18"/>
<dbReference type="Gene3D" id="1.50.10.10">
    <property type="match status" value="1"/>
</dbReference>
<gene>
    <name evidence="22" type="ORF">TSG867_LOCUS20611</name>
</gene>
<evidence type="ECO:0000256" key="9">
    <source>
        <dbReference type="ARBA" id="ARBA00022481"/>
    </source>
</evidence>
<dbReference type="InterPro" id="IPR001382">
    <property type="entry name" value="Glyco_hydro_47"/>
</dbReference>
<protein>
    <recommendedName>
        <fullName evidence="18">alpha-1,2-Mannosidase</fullName>
        <ecNumber evidence="18">3.2.1.-</ecNumber>
    </recommendedName>
</protein>
<evidence type="ECO:0000256" key="7">
    <source>
        <dbReference type="ARBA" id="ARBA00011538"/>
    </source>
</evidence>
<feature type="domain" description="PA" evidence="21">
    <location>
        <begin position="909"/>
        <end position="974"/>
    </location>
</feature>
<feature type="active site" evidence="16">
    <location>
        <position position="471"/>
    </location>
</feature>
<dbReference type="PROSITE" id="PS00047">
    <property type="entry name" value="HISTONE_H4"/>
    <property type="match status" value="1"/>
</dbReference>
<dbReference type="GO" id="GO:0003677">
    <property type="term" value="F:DNA binding"/>
    <property type="evidence" value="ECO:0007669"/>
    <property type="project" value="UniProtKB-KW"/>
</dbReference>
<evidence type="ECO:0000313" key="22">
    <source>
        <dbReference type="EMBL" id="CAF4494980.1"/>
    </source>
</evidence>
<feature type="transmembrane region" description="Helical" evidence="20">
    <location>
        <begin position="93"/>
        <end position="119"/>
    </location>
</feature>
<dbReference type="PANTHER" id="PTHR45679:SF2">
    <property type="entry name" value="ER DEGRADATION-ENHANCING ALPHA-MANNOSIDASE-LIKE PROTEIN 3"/>
    <property type="match status" value="1"/>
</dbReference>
<dbReference type="Pfam" id="PF01532">
    <property type="entry name" value="Glyco_hydro_47"/>
    <property type="match status" value="1"/>
</dbReference>
<dbReference type="PANTHER" id="PTHR45679">
    <property type="entry name" value="ER DEGRADATION-ENHANCING ALPHA-MANNOSIDASE-LIKE PROTEIN 2"/>
    <property type="match status" value="1"/>
</dbReference>
<feature type="active site" evidence="16">
    <location>
        <position position="585"/>
    </location>
</feature>
<dbReference type="InterPro" id="IPR009072">
    <property type="entry name" value="Histone-fold"/>
</dbReference>
<comment type="similarity">
    <text evidence="5">Belongs to the histone H4 family.</text>
</comment>
<evidence type="ECO:0000256" key="12">
    <source>
        <dbReference type="ARBA" id="ARBA00023125"/>
    </source>
</evidence>
<keyword evidence="12" id="KW-0238">DNA-binding</keyword>
<feature type="transmembrane region" description="Helical" evidence="20">
    <location>
        <begin position="204"/>
        <end position="223"/>
    </location>
</feature>
<evidence type="ECO:0000256" key="4">
    <source>
        <dbReference type="ARBA" id="ARBA00004286"/>
    </source>
</evidence>
<organism evidence="22 23">
    <name type="scientific">Rotaria socialis</name>
    <dbReference type="NCBI Taxonomy" id="392032"/>
    <lineage>
        <taxon>Eukaryota</taxon>
        <taxon>Metazoa</taxon>
        <taxon>Spiralia</taxon>
        <taxon>Gnathifera</taxon>
        <taxon>Rotifera</taxon>
        <taxon>Eurotatoria</taxon>
        <taxon>Bdelloidea</taxon>
        <taxon>Philodinida</taxon>
        <taxon>Philodinidae</taxon>
        <taxon>Rotaria</taxon>
    </lineage>
</organism>
<keyword evidence="18" id="KW-0378">Hydrolase</keyword>
<feature type="transmembrane region" description="Helical" evidence="20">
    <location>
        <begin position="162"/>
        <end position="184"/>
    </location>
</feature>
<dbReference type="Gene3D" id="1.10.20.10">
    <property type="entry name" value="Histone, subunit A"/>
    <property type="match status" value="1"/>
</dbReference>
<dbReference type="InterPro" id="IPR044674">
    <property type="entry name" value="EDEM1/2/3"/>
</dbReference>
<evidence type="ECO:0000256" key="6">
    <source>
        <dbReference type="ARBA" id="ARBA00007658"/>
    </source>
</evidence>
<dbReference type="GO" id="GO:0005634">
    <property type="term" value="C:nucleus"/>
    <property type="evidence" value="ECO:0007669"/>
    <property type="project" value="UniProtKB-SubCell"/>
</dbReference>
<evidence type="ECO:0000256" key="13">
    <source>
        <dbReference type="ARBA" id="ARBA00023180"/>
    </source>
</evidence>
<evidence type="ECO:0000256" key="8">
    <source>
        <dbReference type="ARBA" id="ARBA00022454"/>
    </source>
</evidence>
<sequence>MSGRGKGGKGLGKGGAKRHRKVLRDNIQGITKPAIRRLARRGGVKRISGLIYEEVRGVLKIFLENVIRDAVTYTEHAKRKTVTAMDVVFASKVLWIALPIVIVLGLTAATTVPIVVMILTSETTTTTTTSDTTTTAACATTYSQFFTSGATPSSECTTWNSFVAGLTCSSPHIFKFVWYTIIVLYRRNYNFFIEVSTKTILMKILYIILFFLIFMHMMIGMKLEEKNRLRLKVLNMFQHGFGSYMKYAYPADELMPLSCKGRYRGSELSRGDIDDALGNFSLTLVDSLDSLAVFGMFDEFEHAVRRVIQHVSFDRDVIVSVFETNIRMVGGLLGGHISAKYIHLHYSPRLSWYRDELLILAHDLALRLLPAFNTTSGLPLPRVNLRYGVDLTLLKSDSERFTCTACAGTLILEWATLSRLTGNYLFEQYADRAMSYLWDRRHRKSNLMGTILNVHSGDWIVRESGIGAGIDSYYEYLFKAYVLLGEKNNDYLSRFEEHYSSIMSYVQRGVAMVTVQMHPPYRLVKNHMDALLAFWPGLQVLTGDLKSAVELHEMLYKVVQKHKFLPEAFTTDYRVHWKSHPLRPEFVESTYFLYKATGDPHYLEVGRTIINNLEEHARVPCGYAALSDVSTGQKEDRMDSFVLAETFKYLYLLFDSTPHRFIDIDQFIFTTEGHLLPLNILSFDINNTLKNEFNKMTLKSAQIYEQNNISITIKRTERKAKMNQCPAMDDQFKSHQYKEKLRQNIRGDQDMTETIITSTSNNIEKQKNNTSNHRLIAMEFSPDNSQHLSEITKMGIQIQLLNDGQVQLVHISSSAESIDDAENGIVFMQEMIELMEHTNTMDNFQTYHSSLSVIPLMIPSLDRPMKFIVYTAQFGKQLHKTQGIFAQLYVVQPFSGCSELLSSHYLSFRIGIVGRGDCMFIEKARHLENAQAIAGIVIDNNLSLKSSTGAIFSMSGDGNNDVNIPLVLMFKDEAFQLVNLLLKQPKLILYMGDENYLMDSFYQQMDYLNTLIGPFYQTTDRWIYGQWEFCKTNIQCSVVPKNLKELELTIKKQTENSIETDDEPSTLDANDELNTMDSNSVVFDKLLETIHSIDEPSLHYNRQDENVDQLSGKTKQTERNKKMSNTTLP</sequence>
<keyword evidence="17" id="KW-0106">Calcium</keyword>
<feature type="active site" description="Proton donor" evidence="16">
    <location>
        <position position="323"/>
    </location>
</feature>
<dbReference type="EMBL" id="CAJOBQ010001528">
    <property type="protein sequence ID" value="CAF4494980.1"/>
    <property type="molecule type" value="Genomic_DNA"/>
</dbReference>
<dbReference type="GO" id="GO:0030527">
    <property type="term" value="F:structural constituent of chromatin"/>
    <property type="evidence" value="ECO:0007669"/>
    <property type="project" value="InterPro"/>
</dbReference>
<name>A0A820V5J7_9BILA</name>
<feature type="region of interest" description="Disordered" evidence="19">
    <location>
        <begin position="1097"/>
        <end position="1129"/>
    </location>
</feature>
<comment type="subunit">
    <text evidence="7">The nucleosome is a histone octamer containing two molecules each of H2A, H2B, H3 and H4 assembled in one H3-H4 heterotetramer and two H2A-H2B heterodimers. The octamer wraps approximately 147 bp of DNA.</text>
</comment>
<evidence type="ECO:0000256" key="5">
    <source>
        <dbReference type="ARBA" id="ARBA00006564"/>
    </source>
</evidence>
<dbReference type="FunFam" id="1.10.20.10:FF:000012">
    <property type="entry name" value="Histone H4"/>
    <property type="match status" value="1"/>
</dbReference>
<evidence type="ECO:0000256" key="2">
    <source>
        <dbReference type="ARBA" id="ARBA00004123"/>
    </source>
</evidence>
<keyword evidence="20" id="KW-1133">Transmembrane helix</keyword>
<dbReference type="Proteomes" id="UP000663862">
    <property type="component" value="Unassembled WGS sequence"/>
</dbReference>
<dbReference type="InterPro" id="IPR036026">
    <property type="entry name" value="Seven-hairpin_glycosidases"/>
</dbReference>
<accession>A0A820V5J7</accession>
<evidence type="ECO:0000259" key="21">
    <source>
        <dbReference type="Pfam" id="PF02225"/>
    </source>
</evidence>
<evidence type="ECO:0000256" key="15">
    <source>
        <dbReference type="ARBA" id="ARBA00023269"/>
    </source>
</evidence>
<dbReference type="GO" id="GO:0044322">
    <property type="term" value="C:endoplasmic reticulum quality control compartment"/>
    <property type="evidence" value="ECO:0007669"/>
    <property type="project" value="GOC"/>
</dbReference>
<dbReference type="InterPro" id="IPR019809">
    <property type="entry name" value="Histone_H4_CS"/>
</dbReference>
<dbReference type="GO" id="GO:1904380">
    <property type="term" value="P:endoplasmic reticulum mannose trimming"/>
    <property type="evidence" value="ECO:0007669"/>
    <property type="project" value="InterPro"/>
</dbReference>
<evidence type="ECO:0000256" key="17">
    <source>
        <dbReference type="PIRSR" id="PIRSR601382-2"/>
    </source>
</evidence>
<keyword evidence="10" id="KW-0256">Endoplasmic reticulum</keyword>
<evidence type="ECO:0000256" key="19">
    <source>
        <dbReference type="SAM" id="MobiDB-lite"/>
    </source>
</evidence>
<evidence type="ECO:0000256" key="1">
    <source>
        <dbReference type="ARBA" id="ARBA00002001"/>
    </source>
</evidence>
<keyword evidence="15" id="KW-0544">Nucleosome core</keyword>
<feature type="active site" description="Proton donor" evidence="16">
    <location>
        <position position="567"/>
    </location>
</feature>
<comment type="subcellular location">
    <subcellularLocation>
        <location evidence="4">Chromosome</location>
    </subcellularLocation>
    <subcellularLocation>
        <location evidence="3">Endoplasmic reticulum</location>
    </subcellularLocation>
    <subcellularLocation>
        <location evidence="2">Nucleus</location>
    </subcellularLocation>
</comment>
<evidence type="ECO:0000256" key="11">
    <source>
        <dbReference type="ARBA" id="ARBA00022990"/>
    </source>
</evidence>
<comment type="cofactor">
    <cofactor evidence="17">
        <name>Ca(2+)</name>
        <dbReference type="ChEBI" id="CHEBI:29108"/>
    </cofactor>
</comment>
<feature type="binding site" evidence="17">
    <location>
        <position position="671"/>
    </location>
    <ligand>
        <name>Ca(2+)</name>
        <dbReference type="ChEBI" id="CHEBI:29108"/>
    </ligand>
</feature>
<dbReference type="GO" id="GO:0000786">
    <property type="term" value="C:nucleosome"/>
    <property type="evidence" value="ECO:0007669"/>
    <property type="project" value="UniProtKB-KW"/>
</dbReference>
<evidence type="ECO:0000313" key="23">
    <source>
        <dbReference type="Proteomes" id="UP000663862"/>
    </source>
</evidence>
<comment type="caution">
    <text evidence="22">The sequence shown here is derived from an EMBL/GenBank/DDBJ whole genome shotgun (WGS) entry which is preliminary data.</text>
</comment>
<proteinExistence type="inferred from homology"/>
<evidence type="ECO:0000256" key="10">
    <source>
        <dbReference type="ARBA" id="ARBA00022824"/>
    </source>
</evidence>
<dbReference type="AlphaFoldDB" id="A0A820V5J7"/>
<dbReference type="GO" id="GO:0005975">
    <property type="term" value="P:carbohydrate metabolic process"/>
    <property type="evidence" value="ECO:0007669"/>
    <property type="project" value="InterPro"/>
</dbReference>
<dbReference type="InterPro" id="IPR012341">
    <property type="entry name" value="6hp_glycosidase-like_sf"/>
</dbReference>
<dbReference type="GO" id="GO:0016020">
    <property type="term" value="C:membrane"/>
    <property type="evidence" value="ECO:0007669"/>
    <property type="project" value="InterPro"/>
</dbReference>
<comment type="function">
    <text evidence="1">Core component of nucleosome. Nucleosomes wrap and compact DNA into chromatin, limiting DNA accessibility to the cellular machineries which require DNA as a template. Histones thereby play a central role in transcription regulation, DNA repair, DNA replication and chromosomal stability. DNA accessibility is regulated via a complex set of post-translational modifications of histones, also called histone code, and nucleosome remodeling.</text>
</comment>
<keyword evidence="13" id="KW-0325">Glycoprotein</keyword>
<keyword evidence="17" id="KW-0479">Metal-binding</keyword>
<dbReference type="SUPFAM" id="SSF48225">
    <property type="entry name" value="Seven-hairpin glycosidases"/>
    <property type="match status" value="1"/>
</dbReference>
<comment type="similarity">
    <text evidence="6 18">Belongs to the glycosyl hydrolase 47 family.</text>
</comment>